<dbReference type="Pfam" id="PF02954">
    <property type="entry name" value="HTH_8"/>
    <property type="match status" value="1"/>
</dbReference>
<dbReference type="InterPro" id="IPR009057">
    <property type="entry name" value="Homeodomain-like_sf"/>
</dbReference>
<name>A0A7C4MQY3_9BACT</name>
<dbReference type="AlphaFoldDB" id="A0A7C4MQY3"/>
<feature type="domain" description="Sigma-54 factor interaction" evidence="5">
    <location>
        <begin position="149"/>
        <end position="378"/>
    </location>
</feature>
<feature type="domain" description="PAS" evidence="6">
    <location>
        <begin position="6"/>
        <end position="51"/>
    </location>
</feature>
<dbReference type="FunFam" id="3.40.50.300:FF:000006">
    <property type="entry name" value="DNA-binding transcriptional regulator NtrC"/>
    <property type="match status" value="1"/>
</dbReference>
<dbReference type="SUPFAM" id="SSF46689">
    <property type="entry name" value="Homeodomain-like"/>
    <property type="match status" value="1"/>
</dbReference>
<dbReference type="SMART" id="SM00091">
    <property type="entry name" value="PAS"/>
    <property type="match status" value="1"/>
</dbReference>
<dbReference type="SUPFAM" id="SSF55785">
    <property type="entry name" value="PYP-like sensor domain (PAS domain)"/>
    <property type="match status" value="1"/>
</dbReference>
<evidence type="ECO:0000256" key="3">
    <source>
        <dbReference type="ARBA" id="ARBA00023015"/>
    </source>
</evidence>
<sequence length="466" mass="51874">MVDQELDQYWKTVFNTIRDGIMIVNVEGIIVSVNQAFQTMTGYDRDELIGKPCRTIGCDVCNKQRVASKNGFRCDLFESGEIRLRRCLLNTKAGGMLHALQNASLLKDRNGMVIGAVGTYTDISELTQKDSQLEAFRKELQAGEHFHGIIGATPVMRQVFDLIENAALSDAPVIIYGESGVGKELAAQAIHDIGERRKGPFVKVNCASLTDSLLESELFGHVKGAYTGAIRDRIGRFEKASGGDIFLDEIGDLPMTTQVKLLRVLEEKVIERVGSSSPVPVDVRIISATNWDLTRLVDQGKFRKDLFFRINVIPIHLPPLRERIADVPLLAEAFFRKIRLKSGKPIQGIDNQTMATLMNYSWPGNVRELKSAFEYAFVVCHDSFIQPHHLPPAIVGAASDASPALSGGIRSFNLREIEKQELIEALERTGYNQSKAAELLGVSRVTIYNRMKRYGVVPKRSLELIE</sequence>
<evidence type="ECO:0000259" key="5">
    <source>
        <dbReference type="PROSITE" id="PS50045"/>
    </source>
</evidence>
<dbReference type="Gene3D" id="3.40.50.300">
    <property type="entry name" value="P-loop containing nucleotide triphosphate hydrolases"/>
    <property type="match status" value="1"/>
</dbReference>
<dbReference type="CDD" id="cd00130">
    <property type="entry name" value="PAS"/>
    <property type="match status" value="1"/>
</dbReference>
<dbReference type="SUPFAM" id="SSF52540">
    <property type="entry name" value="P-loop containing nucleoside triphosphate hydrolases"/>
    <property type="match status" value="1"/>
</dbReference>
<dbReference type="NCBIfam" id="TIGR00229">
    <property type="entry name" value="sensory_box"/>
    <property type="match status" value="1"/>
</dbReference>
<dbReference type="InterPro" id="IPR000700">
    <property type="entry name" value="PAS-assoc_C"/>
</dbReference>
<evidence type="ECO:0000256" key="4">
    <source>
        <dbReference type="ARBA" id="ARBA00023163"/>
    </source>
</evidence>
<dbReference type="PANTHER" id="PTHR32071">
    <property type="entry name" value="TRANSCRIPTIONAL REGULATORY PROTEIN"/>
    <property type="match status" value="1"/>
</dbReference>
<dbReference type="GO" id="GO:0005524">
    <property type="term" value="F:ATP binding"/>
    <property type="evidence" value="ECO:0007669"/>
    <property type="project" value="UniProtKB-KW"/>
</dbReference>
<dbReference type="Gene3D" id="3.30.450.20">
    <property type="entry name" value="PAS domain"/>
    <property type="match status" value="1"/>
</dbReference>
<comment type="caution">
    <text evidence="8">The sequence shown here is derived from an EMBL/GenBank/DDBJ whole genome shotgun (WGS) entry which is preliminary data.</text>
</comment>
<dbReference type="InterPro" id="IPR000014">
    <property type="entry name" value="PAS"/>
</dbReference>
<evidence type="ECO:0000256" key="2">
    <source>
        <dbReference type="ARBA" id="ARBA00022840"/>
    </source>
</evidence>
<dbReference type="SMART" id="SM00382">
    <property type="entry name" value="AAA"/>
    <property type="match status" value="1"/>
</dbReference>
<dbReference type="InterPro" id="IPR003593">
    <property type="entry name" value="AAA+_ATPase"/>
</dbReference>
<proteinExistence type="predicted"/>
<protein>
    <submittedName>
        <fullName evidence="8">PAS domain S-box protein</fullName>
    </submittedName>
</protein>
<dbReference type="InterPro" id="IPR035965">
    <property type="entry name" value="PAS-like_dom_sf"/>
</dbReference>
<keyword evidence="1" id="KW-0547">Nucleotide-binding</keyword>
<dbReference type="InterPro" id="IPR027417">
    <property type="entry name" value="P-loop_NTPase"/>
</dbReference>
<dbReference type="InterPro" id="IPR058031">
    <property type="entry name" value="AAA_lid_NorR"/>
</dbReference>
<evidence type="ECO:0000259" key="6">
    <source>
        <dbReference type="PROSITE" id="PS50112"/>
    </source>
</evidence>
<keyword evidence="3" id="KW-0805">Transcription regulation</keyword>
<dbReference type="PROSITE" id="PS50045">
    <property type="entry name" value="SIGMA54_INTERACT_4"/>
    <property type="match status" value="1"/>
</dbReference>
<dbReference type="PRINTS" id="PR01590">
    <property type="entry name" value="HTHFIS"/>
</dbReference>
<dbReference type="PROSITE" id="PS50113">
    <property type="entry name" value="PAC"/>
    <property type="match status" value="1"/>
</dbReference>
<evidence type="ECO:0000256" key="1">
    <source>
        <dbReference type="ARBA" id="ARBA00022741"/>
    </source>
</evidence>
<dbReference type="Pfam" id="PF00158">
    <property type="entry name" value="Sigma54_activat"/>
    <property type="match status" value="1"/>
</dbReference>
<keyword evidence="2" id="KW-0067">ATP-binding</keyword>
<organism evidence="8">
    <name type="scientific">Desulfatirhabdium butyrativorans</name>
    <dbReference type="NCBI Taxonomy" id="340467"/>
    <lineage>
        <taxon>Bacteria</taxon>
        <taxon>Pseudomonadati</taxon>
        <taxon>Thermodesulfobacteriota</taxon>
        <taxon>Desulfobacteria</taxon>
        <taxon>Desulfobacterales</taxon>
        <taxon>Desulfatirhabdiaceae</taxon>
        <taxon>Desulfatirhabdium</taxon>
    </lineage>
</organism>
<keyword evidence="4" id="KW-0804">Transcription</keyword>
<dbReference type="Pfam" id="PF13426">
    <property type="entry name" value="PAS_9"/>
    <property type="match status" value="1"/>
</dbReference>
<evidence type="ECO:0000259" key="7">
    <source>
        <dbReference type="PROSITE" id="PS50113"/>
    </source>
</evidence>
<dbReference type="GO" id="GO:0006355">
    <property type="term" value="P:regulation of DNA-templated transcription"/>
    <property type="evidence" value="ECO:0007669"/>
    <property type="project" value="InterPro"/>
</dbReference>
<dbReference type="InterPro" id="IPR002197">
    <property type="entry name" value="HTH_Fis"/>
</dbReference>
<dbReference type="EMBL" id="DSUH01000210">
    <property type="protein sequence ID" value="HGU32966.1"/>
    <property type="molecule type" value="Genomic_DNA"/>
</dbReference>
<gene>
    <name evidence="8" type="ORF">ENS29_08930</name>
</gene>
<dbReference type="PROSITE" id="PS50112">
    <property type="entry name" value="PAS"/>
    <property type="match status" value="1"/>
</dbReference>
<dbReference type="Gene3D" id="1.10.8.60">
    <property type="match status" value="1"/>
</dbReference>
<dbReference type="GO" id="GO:0043565">
    <property type="term" value="F:sequence-specific DNA binding"/>
    <property type="evidence" value="ECO:0007669"/>
    <property type="project" value="InterPro"/>
</dbReference>
<evidence type="ECO:0000313" key="8">
    <source>
        <dbReference type="EMBL" id="HGU32966.1"/>
    </source>
</evidence>
<dbReference type="CDD" id="cd00009">
    <property type="entry name" value="AAA"/>
    <property type="match status" value="1"/>
</dbReference>
<reference evidence="8" key="1">
    <citation type="journal article" date="2020" name="mSystems">
        <title>Genome- and Community-Level Interaction Insights into Carbon Utilization and Element Cycling Functions of Hydrothermarchaeota in Hydrothermal Sediment.</title>
        <authorList>
            <person name="Zhou Z."/>
            <person name="Liu Y."/>
            <person name="Xu W."/>
            <person name="Pan J."/>
            <person name="Luo Z.H."/>
            <person name="Li M."/>
        </authorList>
    </citation>
    <scope>NUCLEOTIDE SEQUENCE [LARGE SCALE GENOMIC DNA]</scope>
    <source>
        <strain evidence="8">SpSt-477</strain>
    </source>
</reference>
<dbReference type="Pfam" id="PF25601">
    <property type="entry name" value="AAA_lid_14"/>
    <property type="match status" value="1"/>
</dbReference>
<feature type="domain" description="PAC" evidence="7">
    <location>
        <begin position="78"/>
        <end position="135"/>
    </location>
</feature>
<dbReference type="InterPro" id="IPR002078">
    <property type="entry name" value="Sigma_54_int"/>
</dbReference>
<accession>A0A7C4MQY3</accession>
<dbReference type="Gene3D" id="1.10.10.60">
    <property type="entry name" value="Homeodomain-like"/>
    <property type="match status" value="1"/>
</dbReference>